<organism evidence="1 2">
    <name type="scientific">Nocardioides marinisabuli</name>
    <dbReference type="NCBI Taxonomy" id="419476"/>
    <lineage>
        <taxon>Bacteria</taxon>
        <taxon>Bacillati</taxon>
        <taxon>Actinomycetota</taxon>
        <taxon>Actinomycetes</taxon>
        <taxon>Propionibacteriales</taxon>
        <taxon>Nocardioidaceae</taxon>
        <taxon>Nocardioides</taxon>
    </lineage>
</organism>
<sequence>MFRDLMRDKAKTMPTDPDAADVTALRVWHCNYASLALVTQYQHLRTLVVATYPDADLEPVASLEDLEYLSLLHLPGVTDLAPLARLTNLRTLRLSTLPSWDSSGKVTQVDSLRPLAMLPKLTRLELFGVRPASKSLSDLEGSTSLVSVRVSKYPKAEVARFRDVTGLSDEFAPAPGVADWN</sequence>
<protein>
    <recommendedName>
        <fullName evidence="3">Leucine-rich repeat domain-containing protein</fullName>
    </recommendedName>
</protein>
<reference evidence="1 2" key="1">
    <citation type="submission" date="2020-07" db="EMBL/GenBank/DDBJ databases">
        <title>Sequencing the genomes of 1000 actinobacteria strains.</title>
        <authorList>
            <person name="Klenk H.-P."/>
        </authorList>
    </citation>
    <scope>NUCLEOTIDE SEQUENCE [LARGE SCALE GENOMIC DNA]</scope>
    <source>
        <strain evidence="1 2">DSM 18965</strain>
    </source>
</reference>
<accession>A0A7Y9JRR5</accession>
<comment type="caution">
    <text evidence="1">The sequence shown here is derived from an EMBL/GenBank/DDBJ whole genome shotgun (WGS) entry which is preliminary data.</text>
</comment>
<dbReference type="AlphaFoldDB" id="A0A7Y9JRR5"/>
<dbReference type="RefSeq" id="WP_218876392.1">
    <property type="nucleotide sequence ID" value="NZ_CP059163.1"/>
</dbReference>
<evidence type="ECO:0008006" key="3">
    <source>
        <dbReference type="Google" id="ProtNLM"/>
    </source>
</evidence>
<name>A0A7Y9JRR5_9ACTN</name>
<keyword evidence="2" id="KW-1185">Reference proteome</keyword>
<proteinExistence type="predicted"/>
<dbReference type="InterPro" id="IPR032675">
    <property type="entry name" value="LRR_dom_sf"/>
</dbReference>
<dbReference type="Proteomes" id="UP000516957">
    <property type="component" value="Unassembled WGS sequence"/>
</dbReference>
<evidence type="ECO:0000313" key="2">
    <source>
        <dbReference type="Proteomes" id="UP000516957"/>
    </source>
</evidence>
<evidence type="ECO:0000313" key="1">
    <source>
        <dbReference type="EMBL" id="NYD59542.1"/>
    </source>
</evidence>
<dbReference type="Gene3D" id="3.80.10.10">
    <property type="entry name" value="Ribonuclease Inhibitor"/>
    <property type="match status" value="1"/>
</dbReference>
<gene>
    <name evidence="1" type="ORF">BKA08_003780</name>
</gene>
<dbReference type="EMBL" id="JACCBE010000001">
    <property type="protein sequence ID" value="NYD59542.1"/>
    <property type="molecule type" value="Genomic_DNA"/>
</dbReference>
<dbReference type="SUPFAM" id="SSF52058">
    <property type="entry name" value="L domain-like"/>
    <property type="match status" value="1"/>
</dbReference>